<dbReference type="InterPro" id="IPR051915">
    <property type="entry name" value="Cellulose_Degrad_GH3"/>
</dbReference>
<name>A0AAD6HDU6_9EURO</name>
<evidence type="ECO:0000256" key="4">
    <source>
        <dbReference type="ARBA" id="ARBA00022729"/>
    </source>
</evidence>
<dbReference type="InterPro" id="IPR017853">
    <property type="entry name" value="GH"/>
</dbReference>
<evidence type="ECO:0000259" key="11">
    <source>
        <dbReference type="Pfam" id="PF01915"/>
    </source>
</evidence>
<dbReference type="InterPro" id="IPR001764">
    <property type="entry name" value="Glyco_hydro_3_N"/>
</dbReference>
<protein>
    <recommendedName>
        <fullName evidence="3">beta-glucosidase</fullName>
        <ecNumber evidence="3">3.2.1.21</ecNumber>
    </recommendedName>
</protein>
<reference evidence="12" key="2">
    <citation type="submission" date="2023-01" db="EMBL/GenBank/DDBJ databases">
        <authorList>
            <person name="Petersen C."/>
        </authorList>
    </citation>
    <scope>NUCLEOTIDE SEQUENCE</scope>
    <source>
        <strain evidence="12">IBT 17514</strain>
    </source>
</reference>
<dbReference type="EC" id="3.2.1.21" evidence="3"/>
<evidence type="ECO:0000256" key="7">
    <source>
        <dbReference type="ARBA" id="ARBA00023277"/>
    </source>
</evidence>
<dbReference type="PRINTS" id="PR00133">
    <property type="entry name" value="GLHYDRLASE3"/>
</dbReference>
<dbReference type="Gene3D" id="3.20.20.300">
    <property type="entry name" value="Glycoside hydrolase, family 3, N-terminal domain"/>
    <property type="match status" value="1"/>
</dbReference>
<evidence type="ECO:0000256" key="5">
    <source>
        <dbReference type="ARBA" id="ARBA00022801"/>
    </source>
</evidence>
<evidence type="ECO:0000256" key="9">
    <source>
        <dbReference type="ARBA" id="ARBA00023326"/>
    </source>
</evidence>
<dbReference type="SUPFAM" id="SSF52279">
    <property type="entry name" value="Beta-D-glucan exohydrolase, C-terminal domain"/>
    <property type="match status" value="1"/>
</dbReference>
<feature type="domain" description="Glycoside hydrolase family 3 N-terminal" evidence="10">
    <location>
        <begin position="84"/>
        <end position="352"/>
    </location>
</feature>
<evidence type="ECO:0000256" key="8">
    <source>
        <dbReference type="ARBA" id="ARBA00023295"/>
    </source>
</evidence>
<dbReference type="InterPro" id="IPR036881">
    <property type="entry name" value="Glyco_hydro_3_C_sf"/>
</dbReference>
<dbReference type="SUPFAM" id="SSF51445">
    <property type="entry name" value="(Trans)glycosidases"/>
    <property type="match status" value="1"/>
</dbReference>
<keyword evidence="5" id="KW-0378">Hydrolase</keyword>
<dbReference type="InterPro" id="IPR002772">
    <property type="entry name" value="Glyco_hydro_3_C"/>
</dbReference>
<comment type="caution">
    <text evidence="12">The sequence shown here is derived from an EMBL/GenBank/DDBJ whole genome shotgun (WGS) entry which is preliminary data.</text>
</comment>
<keyword evidence="6" id="KW-0325">Glycoprotein</keyword>
<feature type="domain" description="Glycoside hydrolase family 3 C-terminal" evidence="11">
    <location>
        <begin position="455"/>
        <end position="590"/>
    </location>
</feature>
<dbReference type="GO" id="GO:0008422">
    <property type="term" value="F:beta-glucosidase activity"/>
    <property type="evidence" value="ECO:0007669"/>
    <property type="project" value="UniProtKB-EC"/>
</dbReference>
<proteinExistence type="inferred from homology"/>
<comment type="catalytic activity">
    <reaction evidence="1">
        <text>Hydrolysis of terminal, non-reducing beta-D-glucosyl residues with release of beta-D-glucose.</text>
        <dbReference type="EC" id="3.2.1.21"/>
    </reaction>
</comment>
<sequence>MSTVESAENVSAVPYRDANLPIDDRVEDLLSRMTLPEKAGLMFQDMIMPGPGGTLMQETNPLLAIPPTDELIGQKLMNHFNLLGGVKDAREIAQWYNRIQKRALETRLGIPITLSSDPRNHFTDNVGTSFMAGILSQWPETLGLAALRSEELVERFANFARQEYLALGIRTALHPQVDLATEPRWSRIAATFGEDADLSSKLVAAYIRGFQGSQLGPESVATMTKHFPGGGPQKDGEDPHFDYGKEQIYPGNNMEYHLKPFKAAIAAGTTQMMPYYGMPVGTDKEEVGFAFNKSIITDLLRKEYGFTGIVCTDWGLITDAIILGQRMPARAWGVEHLSEVERVQKIIQAGCDQFGGDSRPDLVIELSRLDESVRRLLREKFTLGLFEQPFVDEEAAASIVGNAVFVKEGEDAQRRAFTLLTNKNNILPLKKSDTMAKVYVEGVDVALVEARGFHVVESPSDADVALLRLKAPYEQRPGIFASMFHAGSLEFPAEEKAKLATILEAVPTTIDIYLDRPAVFPELAGSAAALLASYGSNADAFLDVVLGLAGPEGKLPFDLPSSMKAVEESRSDVPYDTANPVFRFGHGLQY</sequence>
<keyword evidence="4" id="KW-0732">Signal</keyword>
<comment type="similarity">
    <text evidence="2">Belongs to the glycosyl hydrolase 3 family.</text>
</comment>
<evidence type="ECO:0000313" key="12">
    <source>
        <dbReference type="EMBL" id="KAJ5709528.1"/>
    </source>
</evidence>
<reference evidence="12" key="1">
    <citation type="journal article" date="2023" name="IMA Fungus">
        <title>Comparative genomic study of the Penicillium genus elucidates a diverse pangenome and 15 lateral gene transfer events.</title>
        <authorList>
            <person name="Petersen C."/>
            <person name="Sorensen T."/>
            <person name="Nielsen M.R."/>
            <person name="Sondergaard T.E."/>
            <person name="Sorensen J.L."/>
            <person name="Fitzpatrick D.A."/>
            <person name="Frisvad J.C."/>
            <person name="Nielsen K.L."/>
        </authorList>
    </citation>
    <scope>NUCLEOTIDE SEQUENCE</scope>
    <source>
        <strain evidence="12">IBT 17514</strain>
    </source>
</reference>
<dbReference type="EMBL" id="JAQJAN010000018">
    <property type="protein sequence ID" value="KAJ5709528.1"/>
    <property type="molecule type" value="Genomic_DNA"/>
</dbReference>
<gene>
    <name evidence="12" type="ORF">N7493_009819</name>
</gene>
<keyword evidence="13" id="KW-1185">Reference proteome</keyword>
<evidence type="ECO:0000259" key="10">
    <source>
        <dbReference type="Pfam" id="PF00933"/>
    </source>
</evidence>
<evidence type="ECO:0000256" key="6">
    <source>
        <dbReference type="ARBA" id="ARBA00023180"/>
    </source>
</evidence>
<dbReference type="GO" id="GO:0009251">
    <property type="term" value="P:glucan catabolic process"/>
    <property type="evidence" value="ECO:0007669"/>
    <property type="project" value="TreeGrafter"/>
</dbReference>
<accession>A0AAD6HDU6</accession>
<dbReference type="InterPro" id="IPR036962">
    <property type="entry name" value="Glyco_hydro_3_N_sf"/>
</dbReference>
<evidence type="ECO:0000256" key="1">
    <source>
        <dbReference type="ARBA" id="ARBA00000448"/>
    </source>
</evidence>
<organism evidence="12 13">
    <name type="scientific">Penicillium malachiteum</name>
    <dbReference type="NCBI Taxonomy" id="1324776"/>
    <lineage>
        <taxon>Eukaryota</taxon>
        <taxon>Fungi</taxon>
        <taxon>Dikarya</taxon>
        <taxon>Ascomycota</taxon>
        <taxon>Pezizomycotina</taxon>
        <taxon>Eurotiomycetes</taxon>
        <taxon>Eurotiomycetidae</taxon>
        <taxon>Eurotiales</taxon>
        <taxon>Aspergillaceae</taxon>
        <taxon>Penicillium</taxon>
    </lineage>
</organism>
<keyword evidence="8" id="KW-0326">Glycosidase</keyword>
<evidence type="ECO:0000256" key="3">
    <source>
        <dbReference type="ARBA" id="ARBA00012744"/>
    </source>
</evidence>
<dbReference type="PANTHER" id="PTHR30620">
    <property type="entry name" value="PERIPLASMIC BETA-GLUCOSIDASE-RELATED"/>
    <property type="match status" value="1"/>
</dbReference>
<dbReference type="Pfam" id="PF01915">
    <property type="entry name" value="Glyco_hydro_3_C"/>
    <property type="match status" value="1"/>
</dbReference>
<keyword evidence="9" id="KW-0624">Polysaccharide degradation</keyword>
<dbReference type="AlphaFoldDB" id="A0AAD6HDU6"/>
<dbReference type="PANTHER" id="PTHR30620:SF16">
    <property type="entry name" value="LYSOSOMAL BETA GLUCOSIDASE"/>
    <property type="match status" value="1"/>
</dbReference>
<dbReference type="Pfam" id="PF00933">
    <property type="entry name" value="Glyco_hydro_3"/>
    <property type="match status" value="1"/>
</dbReference>
<dbReference type="Proteomes" id="UP001215712">
    <property type="component" value="Unassembled WGS sequence"/>
</dbReference>
<evidence type="ECO:0000313" key="13">
    <source>
        <dbReference type="Proteomes" id="UP001215712"/>
    </source>
</evidence>
<evidence type="ECO:0000256" key="2">
    <source>
        <dbReference type="ARBA" id="ARBA00005336"/>
    </source>
</evidence>
<dbReference type="Gene3D" id="3.40.50.1700">
    <property type="entry name" value="Glycoside hydrolase family 3 C-terminal domain"/>
    <property type="match status" value="1"/>
</dbReference>
<keyword evidence="7" id="KW-0119">Carbohydrate metabolism</keyword>